<dbReference type="PANTHER" id="PTHR35395">
    <property type="entry name" value="DUF6536 DOMAIN-CONTAINING PROTEIN"/>
    <property type="match status" value="1"/>
</dbReference>
<proteinExistence type="predicted"/>
<dbReference type="Pfam" id="PF20163">
    <property type="entry name" value="DUF6536"/>
    <property type="match status" value="1"/>
</dbReference>
<keyword evidence="1" id="KW-0472">Membrane</keyword>
<feature type="domain" description="DUF6536" evidence="2">
    <location>
        <begin position="61"/>
        <end position="214"/>
    </location>
</feature>
<organism evidence="3 4">
    <name type="scientific">Tuber melanosporum (strain Mel28)</name>
    <name type="common">Perigord black truffle</name>
    <dbReference type="NCBI Taxonomy" id="656061"/>
    <lineage>
        <taxon>Eukaryota</taxon>
        <taxon>Fungi</taxon>
        <taxon>Dikarya</taxon>
        <taxon>Ascomycota</taxon>
        <taxon>Pezizomycotina</taxon>
        <taxon>Pezizomycetes</taxon>
        <taxon>Pezizales</taxon>
        <taxon>Tuberaceae</taxon>
        <taxon>Tuber</taxon>
    </lineage>
</organism>
<dbReference type="Proteomes" id="UP000006911">
    <property type="component" value="Unassembled WGS sequence"/>
</dbReference>
<evidence type="ECO:0000256" key="1">
    <source>
        <dbReference type="SAM" id="Phobius"/>
    </source>
</evidence>
<gene>
    <name evidence="3" type="ORF">GSTUM_00007855001</name>
</gene>
<feature type="transmembrane region" description="Helical" evidence="1">
    <location>
        <begin position="545"/>
        <end position="568"/>
    </location>
</feature>
<feature type="transmembrane region" description="Helical" evidence="1">
    <location>
        <begin position="388"/>
        <end position="412"/>
    </location>
</feature>
<evidence type="ECO:0000313" key="3">
    <source>
        <dbReference type="EMBL" id="CAZ83957.1"/>
    </source>
</evidence>
<feature type="transmembrane region" description="Helical" evidence="1">
    <location>
        <begin position="519"/>
        <end position="539"/>
    </location>
</feature>
<dbReference type="KEGG" id="tml:GSTUM_00007855001"/>
<keyword evidence="1" id="KW-0812">Transmembrane</keyword>
<dbReference type="InterPro" id="IPR046623">
    <property type="entry name" value="DUF6536"/>
</dbReference>
<feature type="transmembrane region" description="Helical" evidence="1">
    <location>
        <begin position="589"/>
        <end position="611"/>
    </location>
</feature>
<keyword evidence="1" id="KW-1133">Transmembrane helix</keyword>
<name>D5GHG4_TUBMM</name>
<feature type="transmembrane region" description="Helical" evidence="1">
    <location>
        <begin position="64"/>
        <end position="87"/>
    </location>
</feature>
<dbReference type="OMA" id="FMYNAVL"/>
<reference evidence="3 4" key="1">
    <citation type="journal article" date="2010" name="Nature">
        <title>Perigord black truffle genome uncovers evolutionary origins and mechanisms of symbiosis.</title>
        <authorList>
            <person name="Martin F."/>
            <person name="Kohler A."/>
            <person name="Murat C."/>
            <person name="Balestrini R."/>
            <person name="Coutinho P.M."/>
            <person name="Jaillon O."/>
            <person name="Montanini B."/>
            <person name="Morin E."/>
            <person name="Noel B."/>
            <person name="Percudani R."/>
            <person name="Porcel B."/>
            <person name="Rubini A."/>
            <person name="Amicucci A."/>
            <person name="Amselem J."/>
            <person name="Anthouard V."/>
            <person name="Arcioni S."/>
            <person name="Artiguenave F."/>
            <person name="Aury J.M."/>
            <person name="Ballario P."/>
            <person name="Bolchi A."/>
            <person name="Brenna A."/>
            <person name="Brun A."/>
            <person name="Buee M."/>
            <person name="Cantarel B."/>
            <person name="Chevalier G."/>
            <person name="Couloux A."/>
            <person name="Da Silva C."/>
            <person name="Denoeud F."/>
            <person name="Duplessis S."/>
            <person name="Ghignone S."/>
            <person name="Hilselberger B."/>
            <person name="Iotti M."/>
            <person name="Marcais B."/>
            <person name="Mello A."/>
            <person name="Miranda M."/>
            <person name="Pacioni G."/>
            <person name="Quesneville H."/>
            <person name="Riccioni C."/>
            <person name="Ruotolo R."/>
            <person name="Splivallo R."/>
            <person name="Stocchi V."/>
            <person name="Tisserant E."/>
            <person name="Viscomi A.R."/>
            <person name="Zambonelli A."/>
            <person name="Zampieri E."/>
            <person name="Henrissat B."/>
            <person name="Lebrun M.H."/>
            <person name="Paolocci F."/>
            <person name="Bonfante P."/>
            <person name="Ottonello S."/>
            <person name="Wincker P."/>
        </authorList>
    </citation>
    <scope>NUCLEOTIDE SEQUENCE [LARGE SCALE GENOMIC DNA]</scope>
    <source>
        <strain evidence="3 4">Mel28</strain>
    </source>
</reference>
<feature type="transmembrane region" description="Helical" evidence="1">
    <location>
        <begin position="631"/>
        <end position="658"/>
    </location>
</feature>
<accession>D5GHG4</accession>
<dbReference type="InParanoid" id="D5GHG4"/>
<feature type="transmembrane region" description="Helical" evidence="1">
    <location>
        <begin position="174"/>
        <end position="191"/>
    </location>
</feature>
<sequence>MLNPKKKFRKWTAISPGDDHHHREGGSRSSSIELLALGSETTREWSTSLSSVWKPVWYTGWHTGVLGCAASVVLVLFINTGLTIYAATNPEYKMEGGVGTLYLGSCDKSRTIGMWLHLGINALSTLLLSGSNYTQQCLAAPTRSEVDAAHARRLWMDIGVPSVRNLFRIKWERTLLWIAIGVTSIPLHLLYNSAVYNSIAANDYVVTLVTDNYIEQAPQSNATEALLDFYQELYNIENRTTMNFPMYGGVAETFNGVLEGYNTGAQAYEDLTPGGCTKLYNTDFISSHRNLFLITGQGSNVTSNNTIINIMEVSAEGISPSSWMCDYEEATEGGSYLRTGRTCISNNLVSNVTGGAPWRVQLSTGSEVEISGCKSEKISELEKCKVQFSLGIMIVVICCNFVKAGCMVMAVVRSREPTLVTLGDAVDSFLRNPDPTTEGICFADRQFAKQQWRHGGRTGPRQWKQEGVQRWWTSVSKTRWITCNFFFLITIMVSGVLLRMGIRNDGKYFDIDLKGFGKVSSGSILNIYFGNITQAILLANLPQTILSFLYLTYNSVFTCMLSGHEWSLFSHHHRTLRVTSPRPGQRSTYWLQIPYTYAIPLMTLSGLLHWLTSQSIFLARVEIWDPLGRGIVGTISTVGYSCIAIISVLTLGIIALLIAAGMGYRQFSAETATVGSCSVAISAACHAWEEPDVIIGKKVRWGDVGIVQDLGFRHLTFSSEEGVGKPIFGEVYAGKREGRSDSL</sequence>
<evidence type="ECO:0000259" key="2">
    <source>
        <dbReference type="Pfam" id="PF20163"/>
    </source>
</evidence>
<protein>
    <submittedName>
        <fullName evidence="3">(Perigord truffle) hypothetical protein</fullName>
    </submittedName>
</protein>
<dbReference type="RefSeq" id="XP_002839766.1">
    <property type="nucleotide sequence ID" value="XM_002839720.1"/>
</dbReference>
<dbReference type="EMBL" id="FN430318">
    <property type="protein sequence ID" value="CAZ83957.1"/>
    <property type="molecule type" value="Genomic_DNA"/>
</dbReference>
<dbReference type="STRING" id="656061.D5GHG4"/>
<feature type="transmembrane region" description="Helical" evidence="1">
    <location>
        <begin position="479"/>
        <end position="498"/>
    </location>
</feature>
<dbReference type="eggNOG" id="ENOG502RYAY">
    <property type="taxonomic scope" value="Eukaryota"/>
</dbReference>
<evidence type="ECO:0000313" key="4">
    <source>
        <dbReference type="Proteomes" id="UP000006911"/>
    </source>
</evidence>
<dbReference type="PANTHER" id="PTHR35395:SF1">
    <property type="entry name" value="DUF6536 DOMAIN-CONTAINING PROTEIN"/>
    <property type="match status" value="1"/>
</dbReference>
<dbReference type="HOGENOM" id="CLU_010112_0_0_1"/>
<dbReference type="GeneID" id="9183602"/>
<keyword evidence="4" id="KW-1185">Reference proteome</keyword>
<dbReference type="AlphaFoldDB" id="D5GHG4"/>